<feature type="transmembrane region" description="Helical" evidence="2">
    <location>
        <begin position="152"/>
        <end position="173"/>
    </location>
</feature>
<dbReference type="AlphaFoldDB" id="S2KB95"/>
<proteinExistence type="predicted"/>
<evidence type="ECO:0000313" key="4">
    <source>
        <dbReference type="Proteomes" id="UP000014254"/>
    </source>
</evidence>
<evidence type="ECO:0000256" key="2">
    <source>
        <dbReference type="SAM" id="Phobius"/>
    </source>
</evidence>
<dbReference type="Proteomes" id="UP000014254">
    <property type="component" value="Unassembled WGS sequence"/>
</dbReference>
<evidence type="ECO:0000256" key="1">
    <source>
        <dbReference type="SAM" id="MobiDB-lite"/>
    </source>
</evidence>
<organism evidence="3 4">
    <name type="scientific">Mucor circinelloides f. circinelloides (strain 1006PhL)</name>
    <name type="common">Mucormycosis agent</name>
    <name type="synonym">Calyptromyces circinelloides</name>
    <dbReference type="NCBI Taxonomy" id="1220926"/>
    <lineage>
        <taxon>Eukaryota</taxon>
        <taxon>Fungi</taxon>
        <taxon>Fungi incertae sedis</taxon>
        <taxon>Mucoromycota</taxon>
        <taxon>Mucoromycotina</taxon>
        <taxon>Mucoromycetes</taxon>
        <taxon>Mucorales</taxon>
        <taxon>Mucorineae</taxon>
        <taxon>Mucoraceae</taxon>
        <taxon>Mucor</taxon>
    </lineage>
</organism>
<protein>
    <submittedName>
        <fullName evidence="3">Uncharacterized protein</fullName>
    </submittedName>
</protein>
<reference evidence="4" key="1">
    <citation type="submission" date="2013-05" db="EMBL/GenBank/DDBJ databases">
        <title>The Genome sequence of Mucor circinelloides f. circinelloides 1006PhL.</title>
        <authorList>
            <consortium name="The Broad Institute Genomics Platform"/>
            <person name="Cuomo C."/>
            <person name="Earl A."/>
            <person name="Findley K."/>
            <person name="Lee S.C."/>
            <person name="Walker B."/>
            <person name="Young S."/>
            <person name="Zeng Q."/>
            <person name="Gargeya S."/>
            <person name="Fitzgerald M."/>
            <person name="Haas B."/>
            <person name="Abouelleil A."/>
            <person name="Allen A.W."/>
            <person name="Alvarado L."/>
            <person name="Arachchi H.M."/>
            <person name="Berlin A.M."/>
            <person name="Chapman S.B."/>
            <person name="Gainer-Dewar J."/>
            <person name="Goldberg J."/>
            <person name="Griggs A."/>
            <person name="Gujja S."/>
            <person name="Hansen M."/>
            <person name="Howarth C."/>
            <person name="Imamovic A."/>
            <person name="Ireland A."/>
            <person name="Larimer J."/>
            <person name="McCowan C."/>
            <person name="Murphy C."/>
            <person name="Pearson M."/>
            <person name="Poon T.W."/>
            <person name="Priest M."/>
            <person name="Roberts A."/>
            <person name="Saif S."/>
            <person name="Shea T."/>
            <person name="Sisk P."/>
            <person name="Sykes S."/>
            <person name="Wortman J."/>
            <person name="Nusbaum C."/>
            <person name="Birren B."/>
        </authorList>
    </citation>
    <scope>NUCLEOTIDE SEQUENCE [LARGE SCALE GENOMIC DNA]</scope>
    <source>
        <strain evidence="4">1006PhL</strain>
    </source>
</reference>
<dbReference type="OMA" id="FLACCVW"/>
<feature type="region of interest" description="Disordered" evidence="1">
    <location>
        <begin position="1"/>
        <end position="33"/>
    </location>
</feature>
<dbReference type="InParanoid" id="S2KB95"/>
<keyword evidence="2" id="KW-0812">Transmembrane</keyword>
<name>S2KB95_MUCC1</name>
<sequence length="222" mass="24837">MSTQNHLNQPAEEPEHTSPTTVSHNPFLAHLPSAPPAQQAEKHIVYFDDYGASPPSYDVAQEGNNHNESEQTTIQTADADYHRSHDIPLHTYSQDTSFSVSDTAPLMMEEAQLSQSDYTPSAPSLDQVEDNRFESMDDKTPKKKRKLTLTRLFLACCVWFAGITFMSVSLFGYECFDKCQTDEDCHGCLMGIRKGGLSLVYAFFILACVFATYKAVRFTLTA</sequence>
<keyword evidence="2" id="KW-0472">Membrane</keyword>
<accession>S2KB95</accession>
<keyword evidence="2" id="KW-1133">Transmembrane helix</keyword>
<evidence type="ECO:0000313" key="3">
    <source>
        <dbReference type="EMBL" id="EPB89580.1"/>
    </source>
</evidence>
<gene>
    <name evidence="3" type="ORF">HMPREF1544_03664</name>
</gene>
<dbReference type="VEuPathDB" id="FungiDB:HMPREF1544_03664"/>
<keyword evidence="4" id="KW-1185">Reference proteome</keyword>
<feature type="transmembrane region" description="Helical" evidence="2">
    <location>
        <begin position="199"/>
        <end position="216"/>
    </location>
</feature>
<dbReference type="EMBL" id="KE123933">
    <property type="protein sequence ID" value="EPB89580.1"/>
    <property type="molecule type" value="Genomic_DNA"/>
</dbReference>
<dbReference type="OrthoDB" id="2229497at2759"/>